<organism evidence="2 3">
    <name type="scientific">Gemmobacter fulvus</name>
    <dbReference type="NCBI Taxonomy" id="2840474"/>
    <lineage>
        <taxon>Bacteria</taxon>
        <taxon>Pseudomonadati</taxon>
        <taxon>Pseudomonadota</taxon>
        <taxon>Alphaproteobacteria</taxon>
        <taxon>Rhodobacterales</taxon>
        <taxon>Paracoccaceae</taxon>
        <taxon>Gemmobacter</taxon>
    </lineage>
</organism>
<keyword evidence="3" id="KW-1185">Reference proteome</keyword>
<evidence type="ECO:0000313" key="2">
    <source>
        <dbReference type="EMBL" id="QWK89805.1"/>
    </source>
</evidence>
<dbReference type="Proteomes" id="UP000679352">
    <property type="component" value="Chromosome"/>
</dbReference>
<gene>
    <name evidence="2" type="ORF">KM031_13305</name>
</gene>
<evidence type="ECO:0000313" key="3">
    <source>
        <dbReference type="Proteomes" id="UP000679352"/>
    </source>
</evidence>
<protein>
    <submittedName>
        <fullName evidence="2">DUF2125 domain-containing protein</fullName>
    </submittedName>
</protein>
<accession>A0A975P507</accession>
<evidence type="ECO:0000256" key="1">
    <source>
        <dbReference type="SAM" id="SignalP"/>
    </source>
</evidence>
<dbReference type="AlphaFoldDB" id="A0A975P507"/>
<proteinExistence type="predicted"/>
<dbReference type="EMBL" id="CP076361">
    <property type="protein sequence ID" value="QWK89805.1"/>
    <property type="molecule type" value="Genomic_DNA"/>
</dbReference>
<feature type="chain" id="PRO_5037491802" evidence="1">
    <location>
        <begin position="21"/>
        <end position="488"/>
    </location>
</feature>
<dbReference type="RefSeq" id="WP_215506126.1">
    <property type="nucleotide sequence ID" value="NZ_CP076361.1"/>
</dbReference>
<name>A0A975P507_9RHOB</name>
<sequence>MFLRSLILSVSVLAAAAAQAAPATEAGAVKLTGVFQRYLGKTPGVVTVTPAGESYTLRVDAARLVAHLAQPGLALRSEPMQFSLTERGEGLWGVVQDGPLAIELELPGQITLTATAEKNSTSGLFDEALGTFREVQSQTKGMVLSQRSLTAAVEGQPAVPSVTRSAVSETTYRAQGVAGKDGGVDITSRMDMIGLKEVSTVSEPGMPAFELTLAAARYKVDGKIAGLRTHQTADLLAWAVAHASGPQVIADQEGLRRRLEALLPVFDQLQSQAEITGIKADTPLGRFTLDRVGVDATLNGVVEDGLLRQSISLMGFEAPAGVVPDWALPLVPEGLSLDLQAEDFALAAPARMLIAGFDLTKPDPIDKNIGPTMLAAFLPGEGARITLAPGGVSGSDYNLGYEGSMVIGREGVPTGASTITVEGWDSVLAAVNAAPPEIRSEMGPAMLLIGGMARPAAGGSGLQWVIDAKTPGKILVNGVDVTAMGAAQ</sequence>
<keyword evidence="1" id="KW-0732">Signal</keyword>
<reference evidence="2" key="1">
    <citation type="submission" date="2021-06" db="EMBL/GenBank/DDBJ databases">
        <title>Direct submission.</title>
        <authorList>
            <person name="Lee C.-S."/>
            <person name="Jin L."/>
        </authorList>
    </citation>
    <scope>NUCLEOTIDE SEQUENCE</scope>
    <source>
        <strain evidence="2">Con5</strain>
    </source>
</reference>
<feature type="signal peptide" evidence="1">
    <location>
        <begin position="1"/>
        <end position="20"/>
    </location>
</feature>
<dbReference type="KEGG" id="gfu:KM031_13305"/>